<keyword evidence="7" id="KW-0411">Iron-sulfur</keyword>
<dbReference type="GO" id="GO:0016163">
    <property type="term" value="F:nitrogenase activity"/>
    <property type="evidence" value="ECO:0007669"/>
    <property type="project" value="UniProtKB-EC"/>
</dbReference>
<accession>A0A5J4RKU6</accession>
<evidence type="ECO:0000256" key="2">
    <source>
        <dbReference type="ARBA" id="ARBA00022723"/>
    </source>
</evidence>
<evidence type="ECO:0000256" key="4">
    <source>
        <dbReference type="ARBA" id="ARBA00022840"/>
    </source>
</evidence>
<keyword evidence="4" id="KW-0067">ATP-binding</keyword>
<protein>
    <recommendedName>
        <fullName evidence="1">nitrogenase</fullName>
        <ecNumber evidence="1">1.18.6.1</ecNumber>
    </recommendedName>
    <alternativeName>
        <fullName evidence="9">Nitrogenase component I</fullName>
    </alternativeName>
</protein>
<comment type="caution">
    <text evidence="11">The sequence shown here is derived from an EMBL/GenBank/DDBJ whole genome shotgun (WGS) entry which is preliminary data.</text>
</comment>
<keyword evidence="6" id="KW-0408">Iron</keyword>
<evidence type="ECO:0000256" key="5">
    <source>
        <dbReference type="ARBA" id="ARBA00023002"/>
    </source>
</evidence>
<proteinExistence type="predicted"/>
<dbReference type="GO" id="GO:0051536">
    <property type="term" value="F:iron-sulfur cluster binding"/>
    <property type="evidence" value="ECO:0007669"/>
    <property type="project" value="UniProtKB-KW"/>
</dbReference>
<dbReference type="Pfam" id="PF03139">
    <property type="entry name" value="AnfG_VnfG"/>
    <property type="match status" value="1"/>
</dbReference>
<dbReference type="NCBIfam" id="TIGR02929">
    <property type="entry name" value="anfG_nitrog"/>
    <property type="match status" value="1"/>
</dbReference>
<sequence length="113" mass="13589">MEEKMAQLENYIMKHCLWQFNSRGWDREIQNEQILGKTKQLLCGEKARENDTLADRYYWCEAVTLSETFKEHFPWITEMDKADIAALMQMLKDKMDYTMIKGSLNLELIKEHY</sequence>
<dbReference type="EC" id="1.18.6.1" evidence="1"/>
<keyword evidence="5 11" id="KW-0560">Oxidoreductase</keyword>
<evidence type="ECO:0000256" key="10">
    <source>
        <dbReference type="ARBA" id="ARBA00047967"/>
    </source>
</evidence>
<evidence type="ECO:0000256" key="9">
    <source>
        <dbReference type="ARBA" id="ARBA00030899"/>
    </source>
</evidence>
<name>A0A5J4RKU6_9ZZZZ</name>
<dbReference type="GO" id="GO:0005524">
    <property type="term" value="F:ATP binding"/>
    <property type="evidence" value="ECO:0007669"/>
    <property type="project" value="UniProtKB-KW"/>
</dbReference>
<dbReference type="EMBL" id="SNRY01001017">
    <property type="protein sequence ID" value="KAA6334262.1"/>
    <property type="molecule type" value="Genomic_DNA"/>
</dbReference>
<evidence type="ECO:0000256" key="3">
    <source>
        <dbReference type="ARBA" id="ARBA00022741"/>
    </source>
</evidence>
<evidence type="ECO:0000313" key="11">
    <source>
        <dbReference type="EMBL" id="KAA6334262.1"/>
    </source>
</evidence>
<evidence type="ECO:0000256" key="8">
    <source>
        <dbReference type="ARBA" id="ARBA00023231"/>
    </source>
</evidence>
<reference evidence="11" key="1">
    <citation type="submission" date="2019-03" db="EMBL/GenBank/DDBJ databases">
        <title>Single cell metagenomics reveals metabolic interactions within the superorganism composed of flagellate Streblomastix strix and complex community of Bacteroidetes bacteria on its surface.</title>
        <authorList>
            <person name="Treitli S.C."/>
            <person name="Kolisko M."/>
            <person name="Husnik F."/>
            <person name="Keeling P."/>
            <person name="Hampl V."/>
        </authorList>
    </citation>
    <scope>NUCLEOTIDE SEQUENCE</scope>
    <source>
        <strain evidence="11">STM</strain>
    </source>
</reference>
<keyword evidence="3" id="KW-0547">Nucleotide-binding</keyword>
<evidence type="ECO:0000256" key="6">
    <source>
        <dbReference type="ARBA" id="ARBA00023004"/>
    </source>
</evidence>
<keyword evidence="2" id="KW-0479">Metal-binding</keyword>
<dbReference type="InterPro" id="IPR004349">
    <property type="entry name" value="V/Nase_d_su"/>
</dbReference>
<dbReference type="InterPro" id="IPR014278">
    <property type="entry name" value="Nase_Fe-Fe_dsu"/>
</dbReference>
<dbReference type="GO" id="GO:0005506">
    <property type="term" value="F:iron ion binding"/>
    <property type="evidence" value="ECO:0007669"/>
    <property type="project" value="InterPro"/>
</dbReference>
<gene>
    <name evidence="11" type="ORF">EZS27_017402</name>
</gene>
<evidence type="ECO:0000256" key="7">
    <source>
        <dbReference type="ARBA" id="ARBA00023014"/>
    </source>
</evidence>
<keyword evidence="8" id="KW-0535">Nitrogen fixation</keyword>
<comment type="catalytic activity">
    <reaction evidence="10">
        <text>N2 + 8 reduced [2Fe-2S]-[ferredoxin] + 16 ATP + 16 H2O = H2 + 8 oxidized [2Fe-2S]-[ferredoxin] + 2 NH4(+) + 16 ADP + 16 phosphate + 6 H(+)</text>
        <dbReference type="Rhea" id="RHEA:21448"/>
        <dbReference type="Rhea" id="RHEA-COMP:10000"/>
        <dbReference type="Rhea" id="RHEA-COMP:10001"/>
        <dbReference type="ChEBI" id="CHEBI:15377"/>
        <dbReference type="ChEBI" id="CHEBI:15378"/>
        <dbReference type="ChEBI" id="CHEBI:17997"/>
        <dbReference type="ChEBI" id="CHEBI:18276"/>
        <dbReference type="ChEBI" id="CHEBI:28938"/>
        <dbReference type="ChEBI" id="CHEBI:30616"/>
        <dbReference type="ChEBI" id="CHEBI:33737"/>
        <dbReference type="ChEBI" id="CHEBI:33738"/>
        <dbReference type="ChEBI" id="CHEBI:43474"/>
        <dbReference type="ChEBI" id="CHEBI:456216"/>
        <dbReference type="EC" id="1.18.6.1"/>
    </reaction>
</comment>
<evidence type="ECO:0000256" key="1">
    <source>
        <dbReference type="ARBA" id="ARBA00012773"/>
    </source>
</evidence>
<organism evidence="11">
    <name type="scientific">termite gut metagenome</name>
    <dbReference type="NCBI Taxonomy" id="433724"/>
    <lineage>
        <taxon>unclassified sequences</taxon>
        <taxon>metagenomes</taxon>
        <taxon>organismal metagenomes</taxon>
    </lineage>
</organism>
<dbReference type="AlphaFoldDB" id="A0A5J4RKU6"/>